<keyword evidence="4" id="KW-1185">Reference proteome</keyword>
<dbReference type="GO" id="GO:0003676">
    <property type="term" value="F:nucleic acid binding"/>
    <property type="evidence" value="ECO:0007669"/>
    <property type="project" value="InterPro"/>
</dbReference>
<proteinExistence type="predicted"/>
<dbReference type="InterPro" id="IPR038717">
    <property type="entry name" value="Tc1-like_DDE_dom"/>
</dbReference>
<evidence type="ECO:0000259" key="2">
    <source>
        <dbReference type="Pfam" id="PF13358"/>
    </source>
</evidence>
<gene>
    <name evidence="3" type="ORF">K435DRAFT_678392</name>
</gene>
<evidence type="ECO:0000313" key="3">
    <source>
        <dbReference type="EMBL" id="THU89230.1"/>
    </source>
</evidence>
<dbReference type="Proteomes" id="UP000297245">
    <property type="component" value="Unassembled WGS sequence"/>
</dbReference>
<reference evidence="3 4" key="1">
    <citation type="journal article" date="2019" name="Nat. Ecol. Evol.">
        <title>Megaphylogeny resolves global patterns of mushroom evolution.</title>
        <authorList>
            <person name="Varga T."/>
            <person name="Krizsan K."/>
            <person name="Foldi C."/>
            <person name="Dima B."/>
            <person name="Sanchez-Garcia M."/>
            <person name="Sanchez-Ramirez S."/>
            <person name="Szollosi G.J."/>
            <person name="Szarkandi J.G."/>
            <person name="Papp V."/>
            <person name="Albert L."/>
            <person name="Andreopoulos W."/>
            <person name="Angelini C."/>
            <person name="Antonin V."/>
            <person name="Barry K.W."/>
            <person name="Bougher N.L."/>
            <person name="Buchanan P."/>
            <person name="Buyck B."/>
            <person name="Bense V."/>
            <person name="Catcheside P."/>
            <person name="Chovatia M."/>
            <person name="Cooper J."/>
            <person name="Damon W."/>
            <person name="Desjardin D."/>
            <person name="Finy P."/>
            <person name="Geml J."/>
            <person name="Haridas S."/>
            <person name="Hughes K."/>
            <person name="Justo A."/>
            <person name="Karasinski D."/>
            <person name="Kautmanova I."/>
            <person name="Kiss B."/>
            <person name="Kocsube S."/>
            <person name="Kotiranta H."/>
            <person name="LaButti K.M."/>
            <person name="Lechner B.E."/>
            <person name="Liimatainen K."/>
            <person name="Lipzen A."/>
            <person name="Lukacs Z."/>
            <person name="Mihaltcheva S."/>
            <person name="Morgado L.N."/>
            <person name="Niskanen T."/>
            <person name="Noordeloos M.E."/>
            <person name="Ohm R.A."/>
            <person name="Ortiz-Santana B."/>
            <person name="Ovrebo C."/>
            <person name="Racz N."/>
            <person name="Riley R."/>
            <person name="Savchenko A."/>
            <person name="Shiryaev A."/>
            <person name="Soop K."/>
            <person name="Spirin V."/>
            <person name="Szebenyi C."/>
            <person name="Tomsovsky M."/>
            <person name="Tulloss R.E."/>
            <person name="Uehling J."/>
            <person name="Grigoriev I.V."/>
            <person name="Vagvolgyi C."/>
            <person name="Papp T."/>
            <person name="Martin F.M."/>
            <person name="Miettinen O."/>
            <person name="Hibbett D.S."/>
            <person name="Nagy L.G."/>
        </authorList>
    </citation>
    <scope>NUCLEOTIDE SEQUENCE [LARGE SCALE GENOMIC DNA]</scope>
    <source>
        <strain evidence="3 4">CBS 962.96</strain>
    </source>
</reference>
<sequence>MRSERGDILFQQDGAPAHTAKSTKKWLADHKISLFPHPPSSPDLNPIEPVWHELKAGIRAHARRPTTVDGLILLVREVWEQIEVKDIDKYIDRMDDVIDAVIDAKGGHTKF</sequence>
<feature type="region of interest" description="Disordered" evidence="1">
    <location>
        <begin position="1"/>
        <end position="20"/>
    </location>
</feature>
<dbReference type="AlphaFoldDB" id="A0A4S8LJW5"/>
<protein>
    <recommendedName>
        <fullName evidence="2">Tc1-like transposase DDE domain-containing protein</fullName>
    </recommendedName>
</protein>
<dbReference type="Pfam" id="PF13358">
    <property type="entry name" value="DDE_3"/>
    <property type="match status" value="1"/>
</dbReference>
<feature type="domain" description="Tc1-like transposase DDE" evidence="2">
    <location>
        <begin position="13"/>
        <end position="63"/>
    </location>
</feature>
<dbReference type="InterPro" id="IPR036397">
    <property type="entry name" value="RNaseH_sf"/>
</dbReference>
<evidence type="ECO:0000256" key="1">
    <source>
        <dbReference type="SAM" id="MobiDB-lite"/>
    </source>
</evidence>
<evidence type="ECO:0000313" key="4">
    <source>
        <dbReference type="Proteomes" id="UP000297245"/>
    </source>
</evidence>
<organism evidence="3 4">
    <name type="scientific">Dendrothele bispora (strain CBS 962.96)</name>
    <dbReference type="NCBI Taxonomy" id="1314807"/>
    <lineage>
        <taxon>Eukaryota</taxon>
        <taxon>Fungi</taxon>
        <taxon>Dikarya</taxon>
        <taxon>Basidiomycota</taxon>
        <taxon>Agaricomycotina</taxon>
        <taxon>Agaricomycetes</taxon>
        <taxon>Agaricomycetidae</taxon>
        <taxon>Agaricales</taxon>
        <taxon>Agaricales incertae sedis</taxon>
        <taxon>Dendrothele</taxon>
    </lineage>
</organism>
<name>A0A4S8LJW5_DENBC</name>
<dbReference type="EMBL" id="ML179376">
    <property type="protein sequence ID" value="THU89230.1"/>
    <property type="molecule type" value="Genomic_DNA"/>
</dbReference>
<dbReference type="Gene3D" id="3.30.420.10">
    <property type="entry name" value="Ribonuclease H-like superfamily/Ribonuclease H"/>
    <property type="match status" value="1"/>
</dbReference>
<accession>A0A4S8LJW5</accession>
<dbReference type="OrthoDB" id="2417635at2759"/>